<comment type="caution">
    <text evidence="1">The sequence shown here is derived from an EMBL/GenBank/DDBJ whole genome shotgun (WGS) entry which is preliminary data.</text>
</comment>
<evidence type="ECO:0000313" key="2">
    <source>
        <dbReference type="Proteomes" id="UP001281024"/>
    </source>
</evidence>
<reference evidence="1" key="1">
    <citation type="submission" date="2019-10" db="EMBL/GenBank/DDBJ databases">
        <title>Malate fermentation in French cider.</title>
        <authorList>
            <person name="Cousin F.J."/>
            <person name="Medina Fernandez S."/>
            <person name="Misery B."/>
            <person name="Laplace J.-M."/>
            <person name="Cretenet M."/>
        </authorList>
    </citation>
    <scope>NUCLEOTIDE SEQUENCE</scope>
    <source>
        <strain evidence="1">UCMA15129</strain>
    </source>
</reference>
<dbReference type="Pfam" id="PF05866">
    <property type="entry name" value="RusA"/>
    <property type="match status" value="1"/>
</dbReference>
<evidence type="ECO:0000313" key="1">
    <source>
        <dbReference type="EMBL" id="MDV7715262.1"/>
    </source>
</evidence>
<dbReference type="GO" id="GO:0006310">
    <property type="term" value="P:DNA recombination"/>
    <property type="evidence" value="ECO:0007669"/>
    <property type="project" value="InterPro"/>
</dbReference>
<dbReference type="AlphaFoldDB" id="A0AAJ2P244"/>
<dbReference type="GO" id="GO:0006281">
    <property type="term" value="P:DNA repair"/>
    <property type="evidence" value="ECO:0007669"/>
    <property type="project" value="InterPro"/>
</dbReference>
<dbReference type="Gene3D" id="3.30.1330.70">
    <property type="entry name" value="Holliday junction resolvase RusA"/>
    <property type="match status" value="1"/>
</dbReference>
<dbReference type="Proteomes" id="UP001281024">
    <property type="component" value="Unassembled WGS sequence"/>
</dbReference>
<gene>
    <name evidence="1" type="ORF">GA838_05760</name>
</gene>
<dbReference type="GO" id="GO:0000287">
    <property type="term" value="F:magnesium ion binding"/>
    <property type="evidence" value="ECO:0007669"/>
    <property type="project" value="InterPro"/>
</dbReference>
<proteinExistence type="predicted"/>
<dbReference type="SUPFAM" id="SSF103084">
    <property type="entry name" value="Holliday junction resolvase RusA"/>
    <property type="match status" value="1"/>
</dbReference>
<accession>A0AAJ2P244</accession>
<dbReference type="InterPro" id="IPR036614">
    <property type="entry name" value="RusA-like_sf"/>
</dbReference>
<organism evidence="1 2">
    <name type="scientific">Oenococcus oeni</name>
    <name type="common">Leuconostoc oenos</name>
    <dbReference type="NCBI Taxonomy" id="1247"/>
    <lineage>
        <taxon>Bacteria</taxon>
        <taxon>Bacillati</taxon>
        <taxon>Bacillota</taxon>
        <taxon>Bacilli</taxon>
        <taxon>Lactobacillales</taxon>
        <taxon>Lactobacillaceae</taxon>
        <taxon>Oenococcus</taxon>
    </lineage>
</organism>
<dbReference type="EMBL" id="WERV01000004">
    <property type="protein sequence ID" value="MDV7715262.1"/>
    <property type="molecule type" value="Genomic_DNA"/>
</dbReference>
<dbReference type="InterPro" id="IPR008822">
    <property type="entry name" value="Endonuclease_RusA-like"/>
</dbReference>
<sequence>MTFEKTYQIRPVPASRPKVPRYGHPYYPKKYTQFRKDWALITHNDWPMIYLETKDAREYEFSYEAWFDKHPVADIDNLFKALTDTLVKAKVIPDDNLICRSYIDKHFHTGKEQVRITIRKIN</sequence>
<name>A0AAJ2P244_OENOE</name>
<dbReference type="RefSeq" id="WP_317768224.1">
    <property type="nucleotide sequence ID" value="NZ_WERV01000004.1"/>
</dbReference>
<protein>
    <submittedName>
        <fullName evidence="1">RusA family crossover junction endodeoxyribonuclease</fullName>
    </submittedName>
</protein>